<dbReference type="InterPro" id="IPR042047">
    <property type="entry name" value="SleB_dom1"/>
</dbReference>
<evidence type="ECO:0000256" key="4">
    <source>
        <dbReference type="ARBA" id="ARBA00022729"/>
    </source>
</evidence>
<dbReference type="Gene3D" id="6.20.240.60">
    <property type="match status" value="1"/>
</dbReference>
<keyword evidence="7" id="KW-0961">Cell wall biogenesis/degradation</keyword>
<dbReference type="Pfam" id="PF01471">
    <property type="entry name" value="PG_binding_1"/>
    <property type="match status" value="1"/>
</dbReference>
<evidence type="ECO:0000256" key="1">
    <source>
        <dbReference type="ARBA" id="ARBA00007010"/>
    </source>
</evidence>
<evidence type="ECO:0000259" key="11">
    <source>
        <dbReference type="Pfam" id="PF07486"/>
    </source>
</evidence>
<feature type="chain" id="PRO_5045761958" description="Spore cortex-lytic enzyme" evidence="9">
    <location>
        <begin position="19"/>
        <end position="216"/>
    </location>
</feature>
<evidence type="ECO:0000313" key="12">
    <source>
        <dbReference type="EMBL" id="MBP1931687.1"/>
    </source>
</evidence>
<accession>A0ABS4GNQ8</accession>
<keyword evidence="4 9" id="KW-0732">Signal</keyword>
<dbReference type="NCBIfam" id="TIGR02869">
    <property type="entry name" value="spore_SleB"/>
    <property type="match status" value="1"/>
</dbReference>
<comment type="similarity">
    <text evidence="1">Belongs to the SleB family.</text>
</comment>
<organism evidence="12 13">
    <name type="scientific">Ammoniphilus resinae</name>
    <dbReference type="NCBI Taxonomy" id="861532"/>
    <lineage>
        <taxon>Bacteria</taxon>
        <taxon>Bacillati</taxon>
        <taxon>Bacillota</taxon>
        <taxon>Bacilli</taxon>
        <taxon>Bacillales</taxon>
        <taxon>Paenibacillaceae</taxon>
        <taxon>Aneurinibacillus group</taxon>
        <taxon>Ammoniphilus</taxon>
    </lineage>
</organism>
<dbReference type="InterPro" id="IPR036366">
    <property type="entry name" value="PGBDSf"/>
</dbReference>
<evidence type="ECO:0000313" key="13">
    <source>
        <dbReference type="Proteomes" id="UP001519343"/>
    </source>
</evidence>
<keyword evidence="3" id="KW-0309">Germination</keyword>
<dbReference type="GO" id="GO:0008745">
    <property type="term" value="F:N-acetylmuramoyl-L-alanine amidase activity"/>
    <property type="evidence" value="ECO:0007669"/>
    <property type="project" value="UniProtKB-EC"/>
</dbReference>
<dbReference type="InterPro" id="IPR011105">
    <property type="entry name" value="Cell_wall_hydrolase_SleB"/>
</dbReference>
<feature type="domain" description="Cell wall hydrolase SleB" evidence="11">
    <location>
        <begin position="116"/>
        <end position="215"/>
    </location>
</feature>
<name>A0ABS4GNQ8_9BACL</name>
<keyword evidence="5 12" id="KW-0378">Hydrolase</keyword>
<dbReference type="InterPro" id="IPR014224">
    <property type="entry name" value="Spore_cortex_SleB"/>
</dbReference>
<dbReference type="RefSeq" id="WP_209809766.1">
    <property type="nucleotide sequence ID" value="NZ_JAGGKT010000003.1"/>
</dbReference>
<evidence type="ECO:0000256" key="8">
    <source>
        <dbReference type="NCBIfam" id="TIGR02869"/>
    </source>
</evidence>
<dbReference type="InterPro" id="IPR036365">
    <property type="entry name" value="PGBD-like_sf"/>
</dbReference>
<gene>
    <name evidence="12" type="ORF">J2Z37_001688</name>
</gene>
<evidence type="ECO:0000256" key="5">
    <source>
        <dbReference type="ARBA" id="ARBA00022801"/>
    </source>
</evidence>
<dbReference type="Gene3D" id="1.10.101.10">
    <property type="entry name" value="PGBD-like superfamily/PGBD"/>
    <property type="match status" value="1"/>
</dbReference>
<dbReference type="Gene3D" id="1.10.10.2520">
    <property type="entry name" value="Cell wall hydrolase SleB, domain 1"/>
    <property type="match status" value="1"/>
</dbReference>
<feature type="domain" description="Peptidoglycan binding-like" evidence="10">
    <location>
        <begin position="39"/>
        <end position="93"/>
    </location>
</feature>
<proteinExistence type="inferred from homology"/>
<dbReference type="EMBL" id="JAGGKT010000003">
    <property type="protein sequence ID" value="MBP1931687.1"/>
    <property type="molecule type" value="Genomic_DNA"/>
</dbReference>
<dbReference type="SUPFAM" id="SSF47090">
    <property type="entry name" value="PGBD-like"/>
    <property type="match status" value="1"/>
</dbReference>
<feature type="signal peptide" evidence="9">
    <location>
        <begin position="1"/>
        <end position="18"/>
    </location>
</feature>
<evidence type="ECO:0000256" key="3">
    <source>
        <dbReference type="ARBA" id="ARBA00022544"/>
    </source>
</evidence>
<keyword evidence="6" id="KW-0749">Sporulation</keyword>
<evidence type="ECO:0000256" key="9">
    <source>
        <dbReference type="SAM" id="SignalP"/>
    </source>
</evidence>
<evidence type="ECO:0000256" key="7">
    <source>
        <dbReference type="ARBA" id="ARBA00023316"/>
    </source>
</evidence>
<dbReference type="InterPro" id="IPR002477">
    <property type="entry name" value="Peptidoglycan-bd-like"/>
</dbReference>
<evidence type="ECO:0000256" key="2">
    <source>
        <dbReference type="ARBA" id="ARBA00018364"/>
    </source>
</evidence>
<dbReference type="Proteomes" id="UP001519343">
    <property type="component" value="Unassembled WGS sequence"/>
</dbReference>
<dbReference type="Pfam" id="PF07486">
    <property type="entry name" value="Hydrolase_2"/>
    <property type="match status" value="1"/>
</dbReference>
<reference evidence="12 13" key="1">
    <citation type="submission" date="2021-03" db="EMBL/GenBank/DDBJ databases">
        <title>Genomic Encyclopedia of Type Strains, Phase IV (KMG-IV): sequencing the most valuable type-strain genomes for metagenomic binning, comparative biology and taxonomic classification.</title>
        <authorList>
            <person name="Goeker M."/>
        </authorList>
    </citation>
    <scope>NUCLEOTIDE SEQUENCE [LARGE SCALE GENOMIC DNA]</scope>
    <source>
        <strain evidence="12 13">DSM 24738</strain>
    </source>
</reference>
<sequence length="216" mass="24351">MKKLYFFILAMTVFGAMMVTTGNHTYAASSTIQMGNNNGDVWDLQYRLKVLGYYDSTVDGVYGWQTWQAVRNFQSDYGIKIDGTVGAQTMNVLKKVSVNQNELDMLARMIHAEARGELYTGQVAVGAVIMNRLKSPLFPNTMQDVLFQRFAFSAIDDGQYWNNAPNATAYRAAMDAVRGWDPTNGALYYFNPKTATSSWIWTRPQLVSIGNHTFMK</sequence>
<protein>
    <recommendedName>
        <fullName evidence="2 8">Spore cortex-lytic enzyme</fullName>
    </recommendedName>
</protein>
<evidence type="ECO:0000256" key="6">
    <source>
        <dbReference type="ARBA" id="ARBA00022969"/>
    </source>
</evidence>
<keyword evidence="13" id="KW-1185">Reference proteome</keyword>
<evidence type="ECO:0000259" key="10">
    <source>
        <dbReference type="Pfam" id="PF01471"/>
    </source>
</evidence>
<comment type="caution">
    <text evidence="12">The sequence shown here is derived from an EMBL/GenBank/DDBJ whole genome shotgun (WGS) entry which is preliminary data.</text>
</comment>